<evidence type="ECO:0000313" key="2">
    <source>
        <dbReference type="Proteomes" id="UP000664480"/>
    </source>
</evidence>
<reference evidence="1 2" key="1">
    <citation type="submission" date="2021-03" db="EMBL/GenBank/DDBJ databases">
        <title>novel species isolated from a fishpond in China.</title>
        <authorList>
            <person name="Lu H."/>
            <person name="Cai Z."/>
        </authorList>
    </citation>
    <scope>NUCLEOTIDE SEQUENCE [LARGE SCALE GENOMIC DNA]</scope>
    <source>
        <strain evidence="1 2">YJ13C</strain>
    </source>
</reference>
<dbReference type="Pfam" id="PF10677">
    <property type="entry name" value="DUF2490"/>
    <property type="match status" value="1"/>
</dbReference>
<organism evidence="1 2">
    <name type="scientific">Algoriphagus pacificus</name>
    <dbReference type="NCBI Taxonomy" id="2811234"/>
    <lineage>
        <taxon>Bacteria</taxon>
        <taxon>Pseudomonadati</taxon>
        <taxon>Bacteroidota</taxon>
        <taxon>Cytophagia</taxon>
        <taxon>Cytophagales</taxon>
        <taxon>Cyclobacteriaceae</taxon>
        <taxon>Algoriphagus</taxon>
    </lineage>
</organism>
<name>A0ABS3CCB5_9BACT</name>
<protein>
    <submittedName>
        <fullName evidence="1">DUF2490 domain-containing protein</fullName>
    </submittedName>
</protein>
<comment type="caution">
    <text evidence="1">The sequence shown here is derived from an EMBL/GenBank/DDBJ whole genome shotgun (WGS) entry which is preliminary data.</text>
</comment>
<dbReference type="EMBL" id="JAFKCU010000001">
    <property type="protein sequence ID" value="MBN7814166.1"/>
    <property type="molecule type" value="Genomic_DNA"/>
</dbReference>
<accession>A0ABS3CCB5</accession>
<dbReference type="InterPro" id="IPR019619">
    <property type="entry name" value="DUF2490"/>
</dbReference>
<dbReference type="Proteomes" id="UP000664480">
    <property type="component" value="Unassembled WGS sequence"/>
</dbReference>
<evidence type="ECO:0000313" key="1">
    <source>
        <dbReference type="EMBL" id="MBN7814166.1"/>
    </source>
</evidence>
<sequence>MKLKPYLRITLFFFFLSGQFVCGQNKIITKGNQQWLQYYNQIQFNDRWTLLSDGGFRWRENFDESSLFIVRMGVGYSLRPSLRVAGGMAYLGFYAAEKVAKIENRPFQEIQLKNKIGRIELTQRFRLEERFFHLVQPSFLENPNTFNFRYRYSVMFSGVLFYLSNSKQFVSLKIGDEVFFNSGKNIIYNRFDQNRFIVSPTLNLEENLAISLTWNKQFANTPIKDNFISSDVFWLQINQKVVLKKKGKIGIK</sequence>
<gene>
    <name evidence="1" type="ORF">J0A69_01945</name>
</gene>
<proteinExistence type="predicted"/>
<dbReference type="RefSeq" id="WP_206585776.1">
    <property type="nucleotide sequence ID" value="NZ_JAFKCU010000001.1"/>
</dbReference>
<keyword evidence="2" id="KW-1185">Reference proteome</keyword>